<dbReference type="SUPFAM" id="SSF56300">
    <property type="entry name" value="Metallo-dependent phosphatases"/>
    <property type="match status" value="1"/>
</dbReference>
<dbReference type="HAMAP" id="MF_00199">
    <property type="entry name" value="ApaH"/>
    <property type="match status" value="1"/>
</dbReference>
<evidence type="ECO:0000256" key="3">
    <source>
        <dbReference type="ARBA" id="ARBA00022801"/>
    </source>
</evidence>
<gene>
    <name evidence="5" type="primary">apaH</name>
    <name evidence="7" type="ORF">IF202_01500</name>
</gene>
<protein>
    <recommendedName>
        <fullName evidence="5">Bis(5'-nucleosyl)-tetraphosphatase, symmetrical</fullName>
        <ecNumber evidence="5">3.6.1.41</ecNumber>
    </recommendedName>
    <alternativeName>
        <fullName evidence="5">Ap4A hydrolase</fullName>
    </alternativeName>
    <alternativeName>
        <fullName evidence="5">Diadenosine 5',5'''-P1,P4-tetraphosphate pyrophosphohydrolase</fullName>
    </alternativeName>
    <alternativeName>
        <fullName evidence="5">Diadenosine tetraphosphatase</fullName>
    </alternativeName>
</protein>
<keyword evidence="8" id="KW-1185">Reference proteome</keyword>
<evidence type="ECO:0000259" key="6">
    <source>
        <dbReference type="Pfam" id="PF00149"/>
    </source>
</evidence>
<dbReference type="CDD" id="cd07422">
    <property type="entry name" value="MPP_ApaH"/>
    <property type="match status" value="1"/>
</dbReference>
<dbReference type="InterPro" id="IPR004617">
    <property type="entry name" value="ApaH"/>
</dbReference>
<dbReference type="PANTHER" id="PTHR40942:SF4">
    <property type="entry name" value="CYTOCHROME C5"/>
    <property type="match status" value="1"/>
</dbReference>
<dbReference type="RefSeq" id="WP_191593100.1">
    <property type="nucleotide sequence ID" value="NZ_JACYFC010000001.1"/>
</dbReference>
<reference evidence="7 8" key="1">
    <citation type="submission" date="2020-09" db="EMBL/GenBank/DDBJ databases">
        <title>Marinomonas sp. nov., isolated from the cysticercosis algae of Qingdao, China.</title>
        <authorList>
            <person name="Sun X."/>
        </authorList>
    </citation>
    <scope>NUCLEOTIDE SEQUENCE [LARGE SCALE GENOMIC DNA]</scope>
    <source>
        <strain evidence="7 8">SM2066</strain>
    </source>
</reference>
<evidence type="ECO:0000256" key="5">
    <source>
        <dbReference type="HAMAP-Rule" id="MF_00199"/>
    </source>
</evidence>
<dbReference type="GO" id="GO:0008803">
    <property type="term" value="F:bis(5'-nucleosyl)-tetraphosphatase (symmetrical) activity"/>
    <property type="evidence" value="ECO:0007669"/>
    <property type="project" value="UniProtKB-EC"/>
</dbReference>
<comment type="catalytic activity">
    <reaction evidence="4 5">
        <text>P(1),P(4)-bis(5'-adenosyl) tetraphosphate + H2O = 2 ADP + 2 H(+)</text>
        <dbReference type="Rhea" id="RHEA:24252"/>
        <dbReference type="ChEBI" id="CHEBI:15377"/>
        <dbReference type="ChEBI" id="CHEBI:15378"/>
        <dbReference type="ChEBI" id="CHEBI:58141"/>
        <dbReference type="ChEBI" id="CHEBI:456216"/>
        <dbReference type="EC" id="3.6.1.41"/>
    </reaction>
</comment>
<dbReference type="Gene3D" id="3.60.21.10">
    <property type="match status" value="1"/>
</dbReference>
<evidence type="ECO:0000313" key="8">
    <source>
        <dbReference type="Proteomes" id="UP000604161"/>
    </source>
</evidence>
<proteinExistence type="inferred from homology"/>
<dbReference type="EC" id="3.6.1.41" evidence="5"/>
<dbReference type="NCBIfam" id="NF001204">
    <property type="entry name" value="PRK00166.1"/>
    <property type="match status" value="1"/>
</dbReference>
<dbReference type="PANTHER" id="PTHR40942">
    <property type="match status" value="1"/>
</dbReference>
<sequence>MATYVIGDLQGCLPQLIQLLEQINYHPEQDNLWFAGDLINRGPASLETLRFIKSLGNNATVVLGNHDLHLLAVAHGHGQLKRKDTLAEILTASDRDDLIHWLRQQPLCHYDSQLNAVMTHAGIPPCWDLDKTLALAKEVEDTLKSDSANDFFAAMYGNTPDTWQDNLTGTDRLRTITNYLTRMRFCDSASKLDLKSKEGVGTASEGYAPWFNYPTQVPEHCHIVFGHWAAIEGITQQARIHALDTGCVWGGSLTALRLEDRQRFSTPCTINRKNS</sequence>
<evidence type="ECO:0000256" key="1">
    <source>
        <dbReference type="ARBA" id="ARBA00003413"/>
    </source>
</evidence>
<dbReference type="PIRSF" id="PIRSF000903">
    <property type="entry name" value="B5n-ttraPtase_sm"/>
    <property type="match status" value="1"/>
</dbReference>
<dbReference type="EMBL" id="JACYFC010000001">
    <property type="protein sequence ID" value="MBD5769713.1"/>
    <property type="molecule type" value="Genomic_DNA"/>
</dbReference>
<dbReference type="Proteomes" id="UP000604161">
    <property type="component" value="Unassembled WGS sequence"/>
</dbReference>
<dbReference type="Pfam" id="PF00149">
    <property type="entry name" value="Metallophos"/>
    <property type="match status" value="1"/>
</dbReference>
<keyword evidence="3 5" id="KW-0378">Hydrolase</keyword>
<accession>A0ABR8NX02</accession>
<evidence type="ECO:0000313" key="7">
    <source>
        <dbReference type="EMBL" id="MBD5769713.1"/>
    </source>
</evidence>
<name>A0ABR8NX02_9GAMM</name>
<evidence type="ECO:0000256" key="2">
    <source>
        <dbReference type="ARBA" id="ARBA00005419"/>
    </source>
</evidence>
<organism evidence="7 8">
    <name type="scientific">Marinomonas colpomeniae</name>
    <dbReference type="NCBI Taxonomy" id="2774408"/>
    <lineage>
        <taxon>Bacteria</taxon>
        <taxon>Pseudomonadati</taxon>
        <taxon>Pseudomonadota</taxon>
        <taxon>Gammaproteobacteria</taxon>
        <taxon>Oceanospirillales</taxon>
        <taxon>Oceanospirillaceae</taxon>
        <taxon>Marinomonas</taxon>
    </lineage>
</organism>
<feature type="domain" description="Calcineurin-like phosphoesterase" evidence="6">
    <location>
        <begin position="3"/>
        <end position="146"/>
    </location>
</feature>
<evidence type="ECO:0000256" key="4">
    <source>
        <dbReference type="ARBA" id="ARBA00049417"/>
    </source>
</evidence>
<dbReference type="InterPro" id="IPR029052">
    <property type="entry name" value="Metallo-depent_PP-like"/>
</dbReference>
<comment type="similarity">
    <text evidence="2 5">Belongs to the Ap4A hydrolase family.</text>
</comment>
<dbReference type="NCBIfam" id="TIGR00668">
    <property type="entry name" value="apaH"/>
    <property type="match status" value="1"/>
</dbReference>
<dbReference type="InterPro" id="IPR004843">
    <property type="entry name" value="Calcineurin-like_PHP"/>
</dbReference>
<comment type="function">
    <text evidence="1 5">Hydrolyzes diadenosine 5',5'''-P1,P4-tetraphosphate to yield ADP.</text>
</comment>
<comment type="caution">
    <text evidence="7">The sequence shown here is derived from an EMBL/GenBank/DDBJ whole genome shotgun (WGS) entry which is preliminary data.</text>
</comment>